<dbReference type="EMBL" id="BJNB01000002">
    <property type="protein sequence ID" value="GEB96818.1"/>
    <property type="molecule type" value="Genomic_DNA"/>
</dbReference>
<evidence type="ECO:0000313" key="4">
    <source>
        <dbReference type="Proteomes" id="UP000185479"/>
    </source>
</evidence>
<dbReference type="EMBL" id="CP009246">
    <property type="protein sequence ID" value="APT86989.1"/>
    <property type="molecule type" value="Genomic_DNA"/>
</dbReference>
<accession>A0A1L7CMF1</accession>
<reference evidence="3 5" key="2">
    <citation type="submission" date="2019-06" db="EMBL/GenBank/DDBJ databases">
        <title>Whole genome shotgun sequence of Corynebacterium flavescens NBRC 14136.</title>
        <authorList>
            <person name="Hosoyama A."/>
            <person name="Uohara A."/>
            <person name="Ohji S."/>
            <person name="Ichikawa N."/>
        </authorList>
    </citation>
    <scope>NUCLEOTIDE SEQUENCE [LARGE SCALE GENOMIC DNA]</scope>
    <source>
        <strain evidence="3 5">NBRC 14136</strain>
    </source>
</reference>
<reference evidence="2 4" key="1">
    <citation type="submission" date="2014-08" db="EMBL/GenBank/DDBJ databases">
        <title>Complete genome sequence of Corynebacterium flavescens OJ8(T)(=DSM 20296(T)), isolated from cheese.</title>
        <authorList>
            <person name="Ruckert C."/>
            <person name="Albersmeier A."/>
            <person name="Winkler A."/>
            <person name="Kalinowski J."/>
        </authorList>
    </citation>
    <scope>NUCLEOTIDE SEQUENCE [LARGE SCALE GENOMIC DNA]</scope>
    <source>
        <strain evidence="2 4">OJ8</strain>
    </source>
</reference>
<keyword evidence="4" id="KW-1185">Reference proteome</keyword>
<gene>
    <name evidence="3" type="ORF">CFL01nite_03130</name>
    <name evidence="2" type="ORF">CFLV_07180</name>
</gene>
<dbReference type="AlphaFoldDB" id="A0A1L7CMF1"/>
<dbReference type="Proteomes" id="UP000185479">
    <property type="component" value="Chromosome"/>
</dbReference>
<evidence type="ECO:0000256" key="1">
    <source>
        <dbReference type="SAM" id="MobiDB-lite"/>
    </source>
</evidence>
<protein>
    <submittedName>
        <fullName evidence="2">Uncharacterized protein</fullName>
    </submittedName>
</protein>
<sequence>MFFQLGLRPETLDWISSELGKGIEDRRRRGIDATKTLDRYSRLTVAALVNAGTQTTRDNSFWPIFWEQLGMSESSDLAAHIRRNLHTWMKRLHLDVFDGVNLGSSKYVTQVTLHAGIPTSEMGQLVADSKSLLAVDDDPADGDREGKLLVNKYISEKSPRTLFRLSSLKPELASFLFARTVEYVYYSQIKDDWYTDKNFEGTNGLPAKTFAELRQFLAQQDATVVSRANRARTDAQQQPHLKLDPDAGKILLVLPAVPDEDEDLVWSVDAGFDNFHIEPSIDLYTGCFARKEISISSPTPEISVTDSLSQETTTLPLMAADFPVAFFQADFQYCPNQQELSRNSLFALAPANTEFSDESGQRDDLVAEELQFSSWYDWRVYHLVGLRDCGGLKVSVSDGPNRETRSTSRNVRASGSRDPEWNLDVSKVDEALGSDMGPVYRESPLLKLPHNQHACWAMRISYCPVGGEKSFIEEREDLEEYAGEEIVVFHDEYEDAWVGRYCVEILKDGLICEKQFFNMAEGLRLKMNYQQSVPFRTPDINVAANRYNKAYYEASYTPGKVINIPFTGVKAVGDTEETASFKISSAEGYELDLQVVPKTMRFSIDRTDVPHTWSTFPSAVPMRSLADSGQVKVRFPSRIDGNVTLFVVDGRSKSKAVSLPMQARRNRRLFTVPVHELKQAFGTEVSSFVLAVVWYPLSVQQMWDSEKKLFRGGSRAKKQTSAFLEFKEKYDANALSANLKRSSLFQVSDSPYTGRAVIDGTTIDLLDPVSGRETLRGYVWPLTQANVKPITVCFDSKQKARLPEEFQDAGPLVVEITKEISAYRVQPPKAPSDSALVVAQDGFYANGENDENLLGLSFKLSSLGGATIAQPREQLELWERLSPLCDLSLESPDARTISRQVRGLCERSFVVDPRSSLEALGRSNVRVEHQVGLAIQFGLFSCTFENHADTLDEFHPVPWVGVLGEINDVATIASTVGFSRREGEFAQSADFIESAGGPALISILGGACHTDQEFASKIVEDVALSIVHEDFAATIEGLSDINARRLLTDEVALRHGWAELLRNRSRIDLIPNLRDLKNRALHLSANIGSPELSSYVSSLRSFAEDYGDARTGLWPWAPFISAVMAHSVRSYAHGVAGAHEKFTNPTPWELRPWASLARMCPTLITNDLLREEARQLLEKVGSLPLPQLLPEKLS</sequence>
<evidence type="ECO:0000313" key="5">
    <source>
        <dbReference type="Proteomes" id="UP000315353"/>
    </source>
</evidence>
<proteinExistence type="predicted"/>
<dbReference type="Proteomes" id="UP000315353">
    <property type="component" value="Unassembled WGS sequence"/>
</dbReference>
<dbReference type="KEGG" id="cfc:CFLV_07180"/>
<organism evidence="2 4">
    <name type="scientific">Corynebacterium flavescens</name>
    <dbReference type="NCBI Taxonomy" id="28028"/>
    <lineage>
        <taxon>Bacteria</taxon>
        <taxon>Bacillati</taxon>
        <taxon>Actinomycetota</taxon>
        <taxon>Actinomycetes</taxon>
        <taxon>Mycobacteriales</taxon>
        <taxon>Corynebacteriaceae</taxon>
        <taxon>Corynebacterium</taxon>
    </lineage>
</organism>
<evidence type="ECO:0000313" key="2">
    <source>
        <dbReference type="EMBL" id="APT86989.1"/>
    </source>
</evidence>
<name>A0A1L7CMF1_CORFL</name>
<feature type="region of interest" description="Disordered" evidence="1">
    <location>
        <begin position="398"/>
        <end position="418"/>
    </location>
</feature>
<evidence type="ECO:0000313" key="3">
    <source>
        <dbReference type="EMBL" id="GEB96818.1"/>
    </source>
</evidence>